<sequence>MSQLAGAVILLCLQAGLVYGTDCSLGTSNDFLDKITKTCPIPIVGDPSKSYCCYDLPNEKFYCCDATEFALKTGLGLVVPLTITIAVVAALIASCICCLCCKCCPWYRRRHRGTVYGKVQAPNTVHIVQTPAVNAPPSYASQQHPAQNHYVPYPTNPAGFPQHPPPQYSSSEAYAKQAPYNPTYPPQ</sequence>
<dbReference type="EMBL" id="GL453466">
    <property type="protein sequence ID" value="EFN75983.1"/>
    <property type="molecule type" value="Genomic_DNA"/>
</dbReference>
<accession>E2C7U8</accession>
<dbReference type="OrthoDB" id="7687651at2759"/>
<organism evidence="9">
    <name type="scientific">Harpegnathos saltator</name>
    <name type="common">Jerdon's jumping ant</name>
    <dbReference type="NCBI Taxonomy" id="610380"/>
    <lineage>
        <taxon>Eukaryota</taxon>
        <taxon>Metazoa</taxon>
        <taxon>Ecdysozoa</taxon>
        <taxon>Arthropoda</taxon>
        <taxon>Hexapoda</taxon>
        <taxon>Insecta</taxon>
        <taxon>Pterygota</taxon>
        <taxon>Neoptera</taxon>
        <taxon>Endopterygota</taxon>
        <taxon>Hymenoptera</taxon>
        <taxon>Apocrita</taxon>
        <taxon>Aculeata</taxon>
        <taxon>Formicoidea</taxon>
        <taxon>Formicidae</taxon>
        <taxon>Ponerinae</taxon>
        <taxon>Ponerini</taxon>
        <taxon>Harpegnathos</taxon>
    </lineage>
</organism>
<dbReference type="GO" id="GO:0016020">
    <property type="term" value="C:membrane"/>
    <property type="evidence" value="ECO:0007669"/>
    <property type="project" value="UniProtKB-SubCell"/>
</dbReference>
<feature type="transmembrane region" description="Helical" evidence="6">
    <location>
        <begin position="77"/>
        <end position="101"/>
    </location>
</feature>
<feature type="signal peptide" evidence="7">
    <location>
        <begin position="1"/>
        <end position="20"/>
    </location>
</feature>
<reference evidence="8 9" key="1">
    <citation type="journal article" date="2010" name="Science">
        <title>Genomic comparison of the ants Camponotus floridanus and Harpegnathos saltator.</title>
        <authorList>
            <person name="Bonasio R."/>
            <person name="Zhang G."/>
            <person name="Ye C."/>
            <person name="Mutti N.S."/>
            <person name="Fang X."/>
            <person name="Qin N."/>
            <person name="Donahue G."/>
            <person name="Yang P."/>
            <person name="Li Q."/>
            <person name="Li C."/>
            <person name="Zhang P."/>
            <person name="Huang Z."/>
            <person name="Berger S.L."/>
            <person name="Reinberg D."/>
            <person name="Wang J."/>
            <person name="Liebig J."/>
        </authorList>
    </citation>
    <scope>NUCLEOTIDE SEQUENCE [LARGE SCALE GENOMIC DNA]</scope>
    <source>
        <strain evidence="8 9">R22 G/1</strain>
    </source>
</reference>
<keyword evidence="9" id="KW-1185">Reference proteome</keyword>
<feature type="chain" id="PRO_5003158345" description="Protein shisa-5" evidence="7">
    <location>
        <begin position="21"/>
        <end position="187"/>
    </location>
</feature>
<keyword evidence="7" id="KW-0732">Signal</keyword>
<evidence type="ECO:0000256" key="7">
    <source>
        <dbReference type="SAM" id="SignalP"/>
    </source>
</evidence>
<evidence type="ECO:0008006" key="10">
    <source>
        <dbReference type="Google" id="ProtNLM"/>
    </source>
</evidence>
<dbReference type="OMA" id="CCDATEF"/>
<evidence type="ECO:0000313" key="9">
    <source>
        <dbReference type="Proteomes" id="UP000008237"/>
    </source>
</evidence>
<dbReference type="PANTHER" id="PTHR31395">
    <property type="entry name" value="SHISA"/>
    <property type="match status" value="1"/>
</dbReference>
<proteinExistence type="predicted"/>
<keyword evidence="3 6" id="KW-1133">Transmembrane helix</keyword>
<keyword evidence="4 6" id="KW-0472">Membrane</keyword>
<evidence type="ECO:0000256" key="5">
    <source>
        <dbReference type="SAM" id="MobiDB-lite"/>
    </source>
</evidence>
<evidence type="ECO:0000256" key="3">
    <source>
        <dbReference type="ARBA" id="ARBA00022989"/>
    </source>
</evidence>
<feature type="region of interest" description="Disordered" evidence="5">
    <location>
        <begin position="136"/>
        <end position="187"/>
    </location>
</feature>
<evidence type="ECO:0000256" key="1">
    <source>
        <dbReference type="ARBA" id="ARBA00004370"/>
    </source>
</evidence>
<evidence type="ECO:0000313" key="8">
    <source>
        <dbReference type="EMBL" id="EFN75983.1"/>
    </source>
</evidence>
<keyword evidence="2 6" id="KW-0812">Transmembrane</keyword>
<dbReference type="PANTHER" id="PTHR31395:SF23">
    <property type="entry name" value="GEO05642P1"/>
    <property type="match status" value="1"/>
</dbReference>
<comment type="subcellular location">
    <subcellularLocation>
        <location evidence="1">Membrane</location>
    </subcellularLocation>
</comment>
<protein>
    <recommendedName>
        <fullName evidence="10">Protein shisa-5</fullName>
    </recommendedName>
</protein>
<dbReference type="InParanoid" id="E2C7U8"/>
<evidence type="ECO:0000256" key="6">
    <source>
        <dbReference type="SAM" id="Phobius"/>
    </source>
</evidence>
<dbReference type="AlphaFoldDB" id="E2C7U8"/>
<name>E2C7U8_HARSA</name>
<evidence type="ECO:0000256" key="4">
    <source>
        <dbReference type="ARBA" id="ARBA00023136"/>
    </source>
</evidence>
<gene>
    <name evidence="8" type="ORF">EAI_17269</name>
</gene>
<dbReference type="InterPro" id="IPR026910">
    <property type="entry name" value="Shisa"/>
</dbReference>
<dbReference type="Proteomes" id="UP000008237">
    <property type="component" value="Unassembled WGS sequence"/>
</dbReference>
<evidence type="ECO:0000256" key="2">
    <source>
        <dbReference type="ARBA" id="ARBA00022692"/>
    </source>
</evidence>